<dbReference type="InterPro" id="IPR023753">
    <property type="entry name" value="FAD/NAD-binding_dom"/>
</dbReference>
<dbReference type="SUPFAM" id="SSF51905">
    <property type="entry name" value="FAD/NAD(P)-binding domain"/>
    <property type="match status" value="1"/>
</dbReference>
<sequence>EFPASEKEFTSTQALGVSIIDGFTPVAVSGNKVTFHHVRHSGELTLEAENIILAVGQHARLDAFAEIKAQHNIIDTHNYQTDDPAIFAAGDIVKGDKTVVYAVKTGKEAAQAIHHYLEEACSC</sequence>
<proteinExistence type="predicted"/>
<protein>
    <submittedName>
        <fullName evidence="2">Dihydropyrimidine dehydrogenase</fullName>
    </submittedName>
</protein>
<evidence type="ECO:0000313" key="2">
    <source>
        <dbReference type="EMBL" id="EBS5461136.1"/>
    </source>
</evidence>
<feature type="domain" description="FAD/NAD(P)-binding" evidence="1">
    <location>
        <begin position="13"/>
        <end position="106"/>
    </location>
</feature>
<dbReference type="EMBL" id="AAGVVM010000147">
    <property type="protein sequence ID" value="EBS5461136.1"/>
    <property type="molecule type" value="Genomic_DNA"/>
</dbReference>
<accession>A0A5V0BWU0</accession>
<comment type="caution">
    <text evidence="2">The sequence shown here is derived from an EMBL/GenBank/DDBJ whole genome shotgun (WGS) entry which is preliminary data.</text>
</comment>
<feature type="non-terminal residue" evidence="2">
    <location>
        <position position="1"/>
    </location>
</feature>
<reference evidence="2" key="1">
    <citation type="submission" date="2018-07" db="EMBL/GenBank/DDBJ databases">
        <authorList>
            <person name="Ashton P.M."/>
            <person name="Dallman T."/>
            <person name="Nair S."/>
            <person name="De Pinna E."/>
            <person name="Peters T."/>
            <person name="Grant K."/>
        </authorList>
    </citation>
    <scope>NUCLEOTIDE SEQUENCE</scope>
    <source>
        <strain evidence="2">245081</strain>
    </source>
</reference>
<dbReference type="Gene3D" id="3.50.50.60">
    <property type="entry name" value="FAD/NAD(P)-binding domain"/>
    <property type="match status" value="1"/>
</dbReference>
<name>A0A5V0BWU0_SALEN</name>
<gene>
    <name evidence="2" type="ORF">DUU06_26925</name>
</gene>
<evidence type="ECO:0000259" key="1">
    <source>
        <dbReference type="Pfam" id="PF07992"/>
    </source>
</evidence>
<organism evidence="2">
    <name type="scientific">Salmonella enteritidis</name>
    <dbReference type="NCBI Taxonomy" id="149539"/>
    <lineage>
        <taxon>Bacteria</taxon>
        <taxon>Pseudomonadati</taxon>
        <taxon>Pseudomonadota</taxon>
        <taxon>Gammaproteobacteria</taxon>
        <taxon>Enterobacterales</taxon>
        <taxon>Enterobacteriaceae</taxon>
        <taxon>Salmonella</taxon>
    </lineage>
</organism>
<dbReference type="AlphaFoldDB" id="A0A5V0BWU0"/>
<dbReference type="InterPro" id="IPR036188">
    <property type="entry name" value="FAD/NAD-bd_sf"/>
</dbReference>
<dbReference type="GO" id="GO:0016491">
    <property type="term" value="F:oxidoreductase activity"/>
    <property type="evidence" value="ECO:0007669"/>
    <property type="project" value="InterPro"/>
</dbReference>
<dbReference type="Pfam" id="PF07992">
    <property type="entry name" value="Pyr_redox_2"/>
    <property type="match status" value="1"/>
</dbReference>